<keyword evidence="3" id="KW-1185">Reference proteome</keyword>
<protein>
    <submittedName>
        <fullName evidence="2">Uncharacterized protein</fullName>
    </submittedName>
</protein>
<proteinExistence type="predicted"/>
<dbReference type="EMBL" id="JAQQWI010000010">
    <property type="protein sequence ID" value="KAK8018754.1"/>
    <property type="molecule type" value="Genomic_DNA"/>
</dbReference>
<accession>A0ABR1RW52</accession>
<comment type="caution">
    <text evidence="2">The sequence shown here is derived from an EMBL/GenBank/DDBJ whole genome shotgun (WGS) entry which is preliminary data.</text>
</comment>
<evidence type="ECO:0000313" key="2">
    <source>
        <dbReference type="EMBL" id="KAK8018754.1"/>
    </source>
</evidence>
<feature type="compositionally biased region" description="Polar residues" evidence="1">
    <location>
        <begin position="7"/>
        <end position="16"/>
    </location>
</feature>
<evidence type="ECO:0000256" key="1">
    <source>
        <dbReference type="SAM" id="MobiDB-lite"/>
    </source>
</evidence>
<organism evidence="2 3">
    <name type="scientific">Apiospora marii</name>
    <dbReference type="NCBI Taxonomy" id="335849"/>
    <lineage>
        <taxon>Eukaryota</taxon>
        <taxon>Fungi</taxon>
        <taxon>Dikarya</taxon>
        <taxon>Ascomycota</taxon>
        <taxon>Pezizomycotina</taxon>
        <taxon>Sordariomycetes</taxon>
        <taxon>Xylariomycetidae</taxon>
        <taxon>Amphisphaeriales</taxon>
        <taxon>Apiosporaceae</taxon>
        <taxon>Apiospora</taxon>
    </lineage>
</organism>
<gene>
    <name evidence="2" type="ORF">PG991_007944</name>
</gene>
<sequence length="79" mass="8661">MNRSREPGQSPTSANPLTHLPPANDNDNMGLNNISLCLYVAFWLRSVQERAGEITRSLVPVAPDRQKEVDLEKAMANGG</sequence>
<feature type="region of interest" description="Disordered" evidence="1">
    <location>
        <begin position="1"/>
        <end position="26"/>
    </location>
</feature>
<dbReference type="Proteomes" id="UP001396898">
    <property type="component" value="Unassembled WGS sequence"/>
</dbReference>
<name>A0ABR1RW52_9PEZI</name>
<reference evidence="2 3" key="1">
    <citation type="submission" date="2023-01" db="EMBL/GenBank/DDBJ databases">
        <title>Analysis of 21 Apiospora genomes using comparative genomics revels a genus with tremendous synthesis potential of carbohydrate active enzymes and secondary metabolites.</title>
        <authorList>
            <person name="Sorensen T."/>
        </authorList>
    </citation>
    <scope>NUCLEOTIDE SEQUENCE [LARGE SCALE GENOMIC DNA]</scope>
    <source>
        <strain evidence="2 3">CBS 20057</strain>
    </source>
</reference>
<evidence type="ECO:0000313" key="3">
    <source>
        <dbReference type="Proteomes" id="UP001396898"/>
    </source>
</evidence>